<feature type="binding site" evidence="6">
    <location>
        <position position="79"/>
    </location>
    <ligand>
        <name>substrate</name>
    </ligand>
</feature>
<dbReference type="NCBIfam" id="TIGR00500">
    <property type="entry name" value="met_pdase_I"/>
    <property type="match status" value="1"/>
</dbReference>
<dbReference type="CDD" id="cd01086">
    <property type="entry name" value="MetAP1"/>
    <property type="match status" value="1"/>
</dbReference>
<proteinExistence type="inferred from homology"/>
<evidence type="ECO:0000256" key="1">
    <source>
        <dbReference type="ARBA" id="ARBA00002521"/>
    </source>
</evidence>
<dbReference type="AlphaFoldDB" id="A0A0L8V5G8"/>
<evidence type="ECO:0000256" key="3">
    <source>
        <dbReference type="ARBA" id="ARBA00022670"/>
    </source>
</evidence>
<dbReference type="PRINTS" id="PR00599">
    <property type="entry name" value="MAPEPTIDASE"/>
</dbReference>
<keyword evidence="3 6" id="KW-0645">Protease</keyword>
<dbReference type="InterPro" id="IPR001714">
    <property type="entry name" value="Pept_M24_MAP"/>
</dbReference>
<accession>A0A0L8V5G8</accession>
<dbReference type="GO" id="GO:0004239">
    <property type="term" value="F:initiator methionyl aminopeptidase activity"/>
    <property type="evidence" value="ECO:0007669"/>
    <property type="project" value="UniProtKB-UniRule"/>
</dbReference>
<evidence type="ECO:0000256" key="6">
    <source>
        <dbReference type="HAMAP-Rule" id="MF_01974"/>
    </source>
</evidence>
<feature type="binding site" evidence="6">
    <location>
        <position position="108"/>
    </location>
    <ligand>
        <name>a divalent metal cation</name>
        <dbReference type="ChEBI" id="CHEBI:60240"/>
        <label>1</label>
    </ligand>
</feature>
<feature type="binding site" evidence="6">
    <location>
        <position position="178"/>
    </location>
    <ligand>
        <name>substrate</name>
    </ligand>
</feature>
<dbReference type="InterPro" id="IPR002467">
    <property type="entry name" value="Pept_M24A_MAP1"/>
</dbReference>
<feature type="binding site" evidence="6">
    <location>
        <position position="171"/>
    </location>
    <ligand>
        <name>a divalent metal cation</name>
        <dbReference type="ChEBI" id="CHEBI:60240"/>
        <label>2</label>
        <note>catalytic</note>
    </ligand>
</feature>
<feature type="binding site" evidence="6">
    <location>
        <position position="236"/>
    </location>
    <ligand>
        <name>a divalent metal cation</name>
        <dbReference type="ChEBI" id="CHEBI:60240"/>
        <label>2</label>
        <note>catalytic</note>
    </ligand>
</feature>
<dbReference type="GO" id="GO:0006508">
    <property type="term" value="P:proteolysis"/>
    <property type="evidence" value="ECO:0007669"/>
    <property type="project" value="UniProtKB-KW"/>
</dbReference>
<dbReference type="SUPFAM" id="SSF55920">
    <property type="entry name" value="Creatinase/aminopeptidase"/>
    <property type="match status" value="1"/>
</dbReference>
<dbReference type="Proteomes" id="UP000036958">
    <property type="component" value="Unassembled WGS sequence"/>
</dbReference>
<evidence type="ECO:0000256" key="4">
    <source>
        <dbReference type="ARBA" id="ARBA00022723"/>
    </source>
</evidence>
<dbReference type="PANTHER" id="PTHR43330:SF8">
    <property type="entry name" value="METHIONINE AMINOPEPTIDASE 1D, MITOCHONDRIAL"/>
    <property type="match status" value="1"/>
</dbReference>
<comment type="caution">
    <text evidence="9">The sequence shown here is derived from an EMBL/GenBank/DDBJ whole genome shotgun (WGS) entry which is preliminary data.</text>
</comment>
<gene>
    <name evidence="6" type="primary">map</name>
    <name evidence="9" type="ORF">NC99_35330</name>
</gene>
<dbReference type="GO" id="GO:0070006">
    <property type="term" value="F:metalloaminopeptidase activity"/>
    <property type="evidence" value="ECO:0007669"/>
    <property type="project" value="UniProtKB-UniRule"/>
</dbReference>
<evidence type="ECO:0000259" key="8">
    <source>
        <dbReference type="Pfam" id="PF00557"/>
    </source>
</evidence>
<evidence type="ECO:0000256" key="5">
    <source>
        <dbReference type="ARBA" id="ARBA00022801"/>
    </source>
</evidence>
<dbReference type="PANTHER" id="PTHR43330">
    <property type="entry name" value="METHIONINE AMINOPEPTIDASE"/>
    <property type="match status" value="1"/>
</dbReference>
<dbReference type="EMBL" id="LGIA01000181">
    <property type="protein sequence ID" value="KOH43613.1"/>
    <property type="molecule type" value="Genomic_DNA"/>
</dbReference>
<dbReference type="HAMAP" id="MF_01974">
    <property type="entry name" value="MetAP_1"/>
    <property type="match status" value="1"/>
</dbReference>
<dbReference type="EC" id="3.4.11.18" evidence="6 7"/>
<comment type="cofactor">
    <cofactor evidence="6">
        <name>Co(2+)</name>
        <dbReference type="ChEBI" id="CHEBI:48828"/>
    </cofactor>
    <cofactor evidence="6">
        <name>Zn(2+)</name>
        <dbReference type="ChEBI" id="CHEBI:29105"/>
    </cofactor>
    <cofactor evidence="6">
        <name>Mn(2+)</name>
        <dbReference type="ChEBI" id="CHEBI:29035"/>
    </cofactor>
    <cofactor evidence="6">
        <name>Fe(2+)</name>
        <dbReference type="ChEBI" id="CHEBI:29033"/>
    </cofactor>
    <text evidence="6">Binds 2 divalent metal cations per subunit. Has a high-affinity and a low affinity metal-binding site. The true nature of the physiological cofactor is under debate. The enzyme is active with cobalt, zinc, manganese or divalent iron ions. Most likely, methionine aminopeptidases function as mononuclear Fe(2+)-metalloproteases under physiological conditions, and the catalytically relevant metal-binding site has been assigned to the histidine-containing high-affinity site.</text>
</comment>
<keyword evidence="4 6" id="KW-0479">Metal-binding</keyword>
<dbReference type="NCBIfam" id="NF008970">
    <property type="entry name" value="PRK12318.1"/>
    <property type="match status" value="1"/>
</dbReference>
<comment type="subunit">
    <text evidence="6">Monomer.</text>
</comment>
<keyword evidence="10" id="KW-1185">Reference proteome</keyword>
<keyword evidence="5 6" id="KW-0378">Hydrolase</keyword>
<feature type="binding site" evidence="6">
    <location>
        <position position="108"/>
    </location>
    <ligand>
        <name>a divalent metal cation</name>
        <dbReference type="ChEBI" id="CHEBI:60240"/>
        <label>2</label>
        <note>catalytic</note>
    </ligand>
</feature>
<dbReference type="Gene3D" id="3.90.230.10">
    <property type="entry name" value="Creatinase/methionine aminopeptidase superfamily"/>
    <property type="match status" value="1"/>
</dbReference>
<dbReference type="OrthoDB" id="9802055at2"/>
<evidence type="ECO:0000313" key="9">
    <source>
        <dbReference type="EMBL" id="KOH43613.1"/>
    </source>
</evidence>
<sequence>MSDIIIKTPEQIEGIRKSSQLAGQSLVMIEEFVKPGVSTGFLNDKIEEFVRSHGAIPATIGYNGYPKATCISINEVVCHGIPGKDQILKDGDILNIDVTTILNGYYGDTSRMYAAGEISDKARRLIDTAKHCLNLGIQQVRPGNYIGNIGFVIGRYAKAQKYSVVYEFCGHGVGLEFHEAPQVDHIARKNTGDIMQAGMTFTIEPMINEGRASTRVDKADGWTARTSDGKLSAQFEHTILVTTDGYEVLSDVLGEYK</sequence>
<name>A0A0L8V5G8_9BACT</name>
<feature type="binding site" evidence="6">
    <location>
        <position position="204"/>
    </location>
    <ligand>
        <name>a divalent metal cation</name>
        <dbReference type="ChEBI" id="CHEBI:60240"/>
        <label>2</label>
        <note>catalytic</note>
    </ligand>
</feature>
<feature type="domain" description="Peptidase M24" evidence="8">
    <location>
        <begin position="13"/>
        <end position="242"/>
    </location>
</feature>
<comment type="similarity">
    <text evidence="6">Belongs to the peptidase M24A family. Methionine aminopeptidase type 1 subfamily.</text>
</comment>
<dbReference type="RefSeq" id="WP_053186219.1">
    <property type="nucleotide sequence ID" value="NZ_LGIA01000181.1"/>
</dbReference>
<evidence type="ECO:0000256" key="2">
    <source>
        <dbReference type="ARBA" id="ARBA00022438"/>
    </source>
</evidence>
<comment type="function">
    <text evidence="1 6">Removes the N-terminal methionine from nascent proteins. The N-terminal methionine is often cleaved when the second residue in the primary sequence is small and uncharged (Met-Ala-, Cys, Gly, Pro, Ser, Thr, or Val). Requires deformylation of the N(alpha)-formylated initiator methionine before it can be hydrolyzed.</text>
</comment>
<comment type="catalytic activity">
    <reaction evidence="6 7">
        <text>Release of N-terminal amino acids, preferentially methionine, from peptides and arylamides.</text>
        <dbReference type="EC" id="3.4.11.18"/>
    </reaction>
</comment>
<protein>
    <recommendedName>
        <fullName evidence="6 7">Methionine aminopeptidase</fullName>
        <shortName evidence="6">MAP</shortName>
        <shortName evidence="6">MetAP</shortName>
        <ecNumber evidence="6 7">3.4.11.18</ecNumber>
    </recommendedName>
    <alternativeName>
        <fullName evidence="6">Peptidase M</fullName>
    </alternativeName>
</protein>
<evidence type="ECO:0000313" key="10">
    <source>
        <dbReference type="Proteomes" id="UP000036958"/>
    </source>
</evidence>
<feature type="binding site" evidence="6">
    <location>
        <position position="97"/>
    </location>
    <ligand>
        <name>a divalent metal cation</name>
        <dbReference type="ChEBI" id="CHEBI:60240"/>
        <label>1</label>
    </ligand>
</feature>
<dbReference type="GO" id="GO:0046872">
    <property type="term" value="F:metal ion binding"/>
    <property type="evidence" value="ECO:0007669"/>
    <property type="project" value="UniProtKB-UniRule"/>
</dbReference>
<dbReference type="STRING" id="1409788.NC99_35330"/>
<reference evidence="10" key="1">
    <citation type="submission" date="2015-07" db="EMBL/GenBank/DDBJ databases">
        <title>Genome sequencing of Sunxiuqinia dokdonensis strain SK.</title>
        <authorList>
            <person name="Ahn S."/>
            <person name="Kim B.-C."/>
        </authorList>
    </citation>
    <scope>NUCLEOTIDE SEQUENCE [LARGE SCALE GENOMIC DNA]</scope>
    <source>
        <strain evidence="10">SK</strain>
    </source>
</reference>
<evidence type="ECO:0000256" key="7">
    <source>
        <dbReference type="RuleBase" id="RU003653"/>
    </source>
</evidence>
<dbReference type="InterPro" id="IPR036005">
    <property type="entry name" value="Creatinase/aminopeptidase-like"/>
</dbReference>
<keyword evidence="2 6" id="KW-0031">Aminopeptidase</keyword>
<organism evidence="9 10">
    <name type="scientific">Sunxiuqinia dokdonensis</name>
    <dbReference type="NCBI Taxonomy" id="1409788"/>
    <lineage>
        <taxon>Bacteria</taxon>
        <taxon>Pseudomonadati</taxon>
        <taxon>Bacteroidota</taxon>
        <taxon>Bacteroidia</taxon>
        <taxon>Marinilabiliales</taxon>
        <taxon>Prolixibacteraceae</taxon>
        <taxon>Sunxiuqinia</taxon>
    </lineage>
</organism>
<dbReference type="PATRIC" id="fig|1409788.3.peg.3618"/>
<dbReference type="InterPro" id="IPR000994">
    <property type="entry name" value="Pept_M24"/>
</dbReference>
<feature type="binding site" evidence="6">
    <location>
        <position position="236"/>
    </location>
    <ligand>
        <name>a divalent metal cation</name>
        <dbReference type="ChEBI" id="CHEBI:60240"/>
        <label>1</label>
    </ligand>
</feature>
<dbReference type="Pfam" id="PF00557">
    <property type="entry name" value="Peptidase_M24"/>
    <property type="match status" value="1"/>
</dbReference>